<feature type="chain" id="PRO_5045106915" description="Porin" evidence="1">
    <location>
        <begin position="26"/>
        <end position="408"/>
    </location>
</feature>
<accession>A0ABX1Q5C1</accession>
<dbReference type="Proteomes" id="UP000623795">
    <property type="component" value="Unassembled WGS sequence"/>
</dbReference>
<dbReference type="EMBL" id="WTVN01000043">
    <property type="protein sequence ID" value="NMG45972.1"/>
    <property type="molecule type" value="Genomic_DNA"/>
</dbReference>
<dbReference type="RefSeq" id="WP_169257803.1">
    <property type="nucleotide sequence ID" value="NZ_WTVN01000043.1"/>
</dbReference>
<proteinExistence type="predicted"/>
<evidence type="ECO:0000313" key="3">
    <source>
        <dbReference type="Proteomes" id="UP000623795"/>
    </source>
</evidence>
<keyword evidence="1" id="KW-0732">Signal</keyword>
<reference evidence="2 3" key="1">
    <citation type="submission" date="2019-12" db="EMBL/GenBank/DDBJ databases">
        <title>Comparative genomics gives insights into the taxonomy of the Azoarcus-Aromatoleum group and reveals separate origins of nif in the plant-associated Azoarcus and non-plant-associated Aromatoleum sub-groups.</title>
        <authorList>
            <person name="Lafos M."/>
            <person name="Maluk M."/>
            <person name="Batista M."/>
            <person name="Junghare M."/>
            <person name="Carmona M."/>
            <person name="Faoro H."/>
            <person name="Cruz L.M."/>
            <person name="Battistoni F."/>
            <person name="De Souza E."/>
            <person name="Pedrosa F."/>
            <person name="Chen W.-M."/>
            <person name="Poole P.S."/>
            <person name="Dixon R.A."/>
            <person name="James E.K."/>
        </authorList>
    </citation>
    <scope>NUCLEOTIDE SEQUENCE [LARGE SCALE GENOMIC DNA]</scope>
    <source>
        <strain evidence="2 3">Td21</strain>
    </source>
</reference>
<dbReference type="Gene3D" id="2.40.160.10">
    <property type="entry name" value="Porin"/>
    <property type="match status" value="1"/>
</dbReference>
<organism evidence="2 3">
    <name type="scientific">Aromatoleum toluvorans</name>
    <dbReference type="NCBI Taxonomy" id="92002"/>
    <lineage>
        <taxon>Bacteria</taxon>
        <taxon>Pseudomonadati</taxon>
        <taxon>Pseudomonadota</taxon>
        <taxon>Betaproteobacteria</taxon>
        <taxon>Rhodocyclales</taxon>
        <taxon>Rhodocyclaceae</taxon>
        <taxon>Aromatoleum</taxon>
    </lineage>
</organism>
<gene>
    <name evidence="2" type="ORF">GPA22_19830</name>
</gene>
<dbReference type="PROSITE" id="PS51257">
    <property type="entry name" value="PROKAR_LIPOPROTEIN"/>
    <property type="match status" value="1"/>
</dbReference>
<keyword evidence="3" id="KW-1185">Reference proteome</keyword>
<sequence length="408" mass="45727">MTTKRLLCHGIAATLLACTTVHVRADSDEAAQPPRFEFSGFGTLGAVTTDRKDVWFTRYGVNFPGNSDPDFSPDSLLGLQASMRLTDRNDITVQVLAREDGSERQDPRVTLAFFRQTLAPGLSVRAGRVRVPFFMLSDSLHVNYANPWVRPPVEVYGLNPFNDLDGIDLIYHKRLDRLDIEIHPYYGGGRIPFPQGSARLKETRGLNVVLSQGEYSLHLGHGEGRFTLERGDRQFLDMARILRATGQEGVIADLSGTRGSTSFDSVGVQWDDGDWQLVGEYARRKTNRYVVSAHGWYLSLGRRFGPLMPYAVVARQTLDKQFAQATLPAGRLAQLWDLFLTSRNNAQRSVTFGARWDFAAHAALKTEWTRARPDENSWGSYFPRGNPLTTRIGGRTFDTFSLSLDVSF</sequence>
<dbReference type="InterPro" id="IPR023614">
    <property type="entry name" value="Porin_dom_sf"/>
</dbReference>
<evidence type="ECO:0008006" key="4">
    <source>
        <dbReference type="Google" id="ProtNLM"/>
    </source>
</evidence>
<feature type="signal peptide" evidence="1">
    <location>
        <begin position="1"/>
        <end position="25"/>
    </location>
</feature>
<evidence type="ECO:0000256" key="1">
    <source>
        <dbReference type="SAM" id="SignalP"/>
    </source>
</evidence>
<dbReference type="SUPFAM" id="SSF56935">
    <property type="entry name" value="Porins"/>
    <property type="match status" value="1"/>
</dbReference>
<name>A0ABX1Q5C1_9RHOO</name>
<protein>
    <recommendedName>
        <fullName evidence="4">Porin</fullName>
    </recommendedName>
</protein>
<comment type="caution">
    <text evidence="2">The sequence shown here is derived from an EMBL/GenBank/DDBJ whole genome shotgun (WGS) entry which is preliminary data.</text>
</comment>
<evidence type="ECO:0000313" key="2">
    <source>
        <dbReference type="EMBL" id="NMG45972.1"/>
    </source>
</evidence>